<dbReference type="Proteomes" id="UP000799302">
    <property type="component" value="Unassembled WGS sequence"/>
</dbReference>
<organism evidence="1 2">
    <name type="scientific">Microthyrium microscopicum</name>
    <dbReference type="NCBI Taxonomy" id="703497"/>
    <lineage>
        <taxon>Eukaryota</taxon>
        <taxon>Fungi</taxon>
        <taxon>Dikarya</taxon>
        <taxon>Ascomycota</taxon>
        <taxon>Pezizomycotina</taxon>
        <taxon>Dothideomycetes</taxon>
        <taxon>Dothideomycetes incertae sedis</taxon>
        <taxon>Microthyriales</taxon>
        <taxon>Microthyriaceae</taxon>
        <taxon>Microthyrium</taxon>
    </lineage>
</organism>
<proteinExistence type="predicted"/>
<sequence length="175" mass="20142">MLCYITGKHRYVMKLGMRLAIVAFLRVIMDEAGSRLGRQIFQVAHMNGPCGFEMIEGCGLAIVGFLRVILGGRSLWSSPLIPDRGERFFKWPIRPFCKDTALGIGHCDFSACNISFTDNFLLYLDSHLGSKISKWPIWTDHEVLKRMGILDWLPGDFMCTHEMSQYYVRRCWRPS</sequence>
<reference evidence="1" key="1">
    <citation type="journal article" date="2020" name="Stud. Mycol.">
        <title>101 Dothideomycetes genomes: a test case for predicting lifestyles and emergence of pathogens.</title>
        <authorList>
            <person name="Haridas S."/>
            <person name="Albert R."/>
            <person name="Binder M."/>
            <person name="Bloem J."/>
            <person name="Labutti K."/>
            <person name="Salamov A."/>
            <person name="Andreopoulos B."/>
            <person name="Baker S."/>
            <person name="Barry K."/>
            <person name="Bills G."/>
            <person name="Bluhm B."/>
            <person name="Cannon C."/>
            <person name="Castanera R."/>
            <person name="Culley D."/>
            <person name="Daum C."/>
            <person name="Ezra D."/>
            <person name="Gonzalez J."/>
            <person name="Henrissat B."/>
            <person name="Kuo A."/>
            <person name="Liang C."/>
            <person name="Lipzen A."/>
            <person name="Lutzoni F."/>
            <person name="Magnuson J."/>
            <person name="Mondo S."/>
            <person name="Nolan M."/>
            <person name="Ohm R."/>
            <person name="Pangilinan J."/>
            <person name="Park H.-J."/>
            <person name="Ramirez L."/>
            <person name="Alfaro M."/>
            <person name="Sun H."/>
            <person name="Tritt A."/>
            <person name="Yoshinaga Y."/>
            <person name="Zwiers L.-H."/>
            <person name="Turgeon B."/>
            <person name="Goodwin S."/>
            <person name="Spatafora J."/>
            <person name="Crous P."/>
            <person name="Grigoriev I."/>
        </authorList>
    </citation>
    <scope>NUCLEOTIDE SEQUENCE</scope>
    <source>
        <strain evidence="1">CBS 115976</strain>
    </source>
</reference>
<name>A0A6A6UJJ9_9PEZI</name>
<protein>
    <submittedName>
        <fullName evidence="1">Uncharacterized protein</fullName>
    </submittedName>
</protein>
<keyword evidence="2" id="KW-1185">Reference proteome</keyword>
<evidence type="ECO:0000313" key="2">
    <source>
        <dbReference type="Proteomes" id="UP000799302"/>
    </source>
</evidence>
<dbReference type="AlphaFoldDB" id="A0A6A6UJJ9"/>
<dbReference type="EMBL" id="MU004232">
    <property type="protein sequence ID" value="KAF2671653.1"/>
    <property type="molecule type" value="Genomic_DNA"/>
</dbReference>
<gene>
    <name evidence="1" type="ORF">BT63DRAFT_176591</name>
</gene>
<accession>A0A6A6UJJ9</accession>
<evidence type="ECO:0000313" key="1">
    <source>
        <dbReference type="EMBL" id="KAF2671653.1"/>
    </source>
</evidence>